<gene>
    <name evidence="5" type="primary">argH</name>
    <name evidence="7" type="ORF">MYP_1169</name>
</gene>
<organism evidence="7 8">
    <name type="scientific">Sporocytophaga myxococcoides</name>
    <dbReference type="NCBI Taxonomy" id="153721"/>
    <lineage>
        <taxon>Bacteria</taxon>
        <taxon>Pseudomonadati</taxon>
        <taxon>Bacteroidota</taxon>
        <taxon>Cytophagia</taxon>
        <taxon>Cytophagales</taxon>
        <taxon>Cytophagaceae</taxon>
        <taxon>Sporocytophaga</taxon>
    </lineage>
</organism>
<dbReference type="InterPro" id="IPR024083">
    <property type="entry name" value="Fumarase/histidase_N"/>
</dbReference>
<keyword evidence="5" id="KW-0963">Cytoplasm</keyword>
<dbReference type="AlphaFoldDB" id="A0A098LAH4"/>
<dbReference type="PROSITE" id="PS00163">
    <property type="entry name" value="FUMARATE_LYASES"/>
    <property type="match status" value="1"/>
</dbReference>
<dbReference type="PRINTS" id="PR00149">
    <property type="entry name" value="FUMRATELYASE"/>
</dbReference>
<dbReference type="Gene3D" id="1.10.40.30">
    <property type="entry name" value="Fumarase/aspartase (C-terminal domain)"/>
    <property type="match status" value="1"/>
</dbReference>
<reference evidence="7 8" key="1">
    <citation type="submission" date="2014-09" db="EMBL/GenBank/DDBJ databases">
        <title>Sporocytophaga myxococcoides PG-01 genome sequencing.</title>
        <authorList>
            <person name="Liu L."/>
            <person name="Gao P.J."/>
            <person name="Chen G.J."/>
            <person name="Wang L.S."/>
        </authorList>
    </citation>
    <scope>NUCLEOTIDE SEQUENCE [LARGE SCALE GENOMIC DNA]</scope>
    <source>
        <strain evidence="7 8">PG-01</strain>
    </source>
</reference>
<dbReference type="PANTHER" id="PTHR43814:SF1">
    <property type="entry name" value="ARGININOSUCCINATE LYASE"/>
    <property type="match status" value="1"/>
</dbReference>
<protein>
    <recommendedName>
        <fullName evidence="3 5">Argininosuccinate lyase</fullName>
        <shortName evidence="5">ASAL</shortName>
        <ecNumber evidence="3 5">4.3.2.1</ecNumber>
    </recommendedName>
    <alternativeName>
        <fullName evidence="5">Arginosuccinase</fullName>
    </alternativeName>
</protein>
<dbReference type="Gene3D" id="1.20.200.10">
    <property type="entry name" value="Fumarase/aspartase (Central domain)"/>
    <property type="match status" value="1"/>
</dbReference>
<evidence type="ECO:0000313" key="7">
    <source>
        <dbReference type="EMBL" id="GAL83941.1"/>
    </source>
</evidence>
<proteinExistence type="inferred from homology"/>
<dbReference type="EMBL" id="BBLT01000002">
    <property type="protein sequence ID" value="GAL83941.1"/>
    <property type="molecule type" value="Genomic_DNA"/>
</dbReference>
<keyword evidence="4 5" id="KW-0055">Arginine biosynthesis</keyword>
<dbReference type="GO" id="GO:0004056">
    <property type="term" value="F:argininosuccinate lyase activity"/>
    <property type="evidence" value="ECO:0007669"/>
    <property type="project" value="UniProtKB-UniRule"/>
</dbReference>
<dbReference type="InterPro" id="IPR008948">
    <property type="entry name" value="L-Aspartase-like"/>
</dbReference>
<name>A0A098LAH4_9BACT</name>
<dbReference type="InterPro" id="IPR009049">
    <property type="entry name" value="Argininosuccinate_lyase"/>
</dbReference>
<dbReference type="PRINTS" id="PR00145">
    <property type="entry name" value="ARGSUCLYASE"/>
</dbReference>
<dbReference type="STRING" id="153721.MYP_1169"/>
<sequence length="459" mass="52176">MNWLFDFNYPILKYVSMKLWQKSTEVNKSIEKFTVGKDREMDMLLAEFDVLGSLAHTQMLESIGLLETSELNILHKELKNIYKEIQKGQFTIEDGVEDVHSQVELILTRRLGDVGKKIHSGRSRNDQVLLDLKLYIRDQIRVTVENVKTLFELLISLSEKHKNDLLPGYTHLQIAMPSSFGLWFGAYAESLADDLNMMLAAYKIANKNPLGSAAGYGSSFPLNRQMTTDLLGFESLNYNVVYAQMGRGKTEKNVAAAMSSIASTLGRLAMDVCLYMNQNFGFITFPDELTTGSSIMPHKKNPDVFELIRARCNRIQSLPNEISLVTANLPSGYHRDLQIIKENFLPAFEDLNNCLQIAAYMLGQIKVKSNLLKDDKYKYLFSVEVVNQMVLDGTPFRDAYKQVGALIEENKFKAPETINHTHEGSIGNLMNEEITASFDNIFDQFHFELVEQAYEKLVK</sequence>
<dbReference type="SUPFAM" id="SSF48557">
    <property type="entry name" value="L-aspartase-like"/>
    <property type="match status" value="1"/>
</dbReference>
<comment type="pathway">
    <text evidence="2 5">Amino-acid biosynthesis; L-arginine biosynthesis; L-arginine from L-ornithine and carbamoyl phosphate: step 3/3.</text>
</comment>
<comment type="caution">
    <text evidence="7">The sequence shown here is derived from an EMBL/GenBank/DDBJ whole genome shotgun (WGS) entry which is preliminary data.</text>
</comment>
<dbReference type="Gene3D" id="1.10.275.10">
    <property type="entry name" value="Fumarase/aspartase (N-terminal domain)"/>
    <property type="match status" value="1"/>
</dbReference>
<dbReference type="PANTHER" id="PTHR43814">
    <property type="entry name" value="ARGININOSUCCINATE LYASE"/>
    <property type="match status" value="1"/>
</dbReference>
<keyword evidence="8" id="KW-1185">Reference proteome</keyword>
<dbReference type="CDD" id="cd01359">
    <property type="entry name" value="Argininosuccinate_lyase"/>
    <property type="match status" value="1"/>
</dbReference>
<comment type="subcellular location">
    <subcellularLocation>
        <location evidence="5">Cytoplasm</location>
    </subcellularLocation>
</comment>
<evidence type="ECO:0000313" key="8">
    <source>
        <dbReference type="Proteomes" id="UP000030185"/>
    </source>
</evidence>
<dbReference type="GO" id="GO:0005829">
    <property type="term" value="C:cytosol"/>
    <property type="evidence" value="ECO:0007669"/>
    <property type="project" value="TreeGrafter"/>
</dbReference>
<dbReference type="InterPro" id="IPR022761">
    <property type="entry name" value="Fumarate_lyase_N"/>
</dbReference>
<dbReference type="Pfam" id="PF00206">
    <property type="entry name" value="Lyase_1"/>
    <property type="match status" value="1"/>
</dbReference>
<dbReference type="EC" id="4.3.2.1" evidence="3 5"/>
<dbReference type="InterPro" id="IPR000362">
    <property type="entry name" value="Fumarate_lyase_fam"/>
</dbReference>
<evidence type="ECO:0000256" key="1">
    <source>
        <dbReference type="ARBA" id="ARBA00000985"/>
    </source>
</evidence>
<dbReference type="UniPathway" id="UPA00068">
    <property type="reaction ID" value="UER00114"/>
</dbReference>
<dbReference type="Proteomes" id="UP000030185">
    <property type="component" value="Unassembled WGS sequence"/>
</dbReference>
<feature type="domain" description="Fumarate lyase N-terminal" evidence="6">
    <location>
        <begin position="41"/>
        <end position="316"/>
    </location>
</feature>
<dbReference type="InterPro" id="IPR020557">
    <property type="entry name" value="Fumarate_lyase_CS"/>
</dbReference>
<comment type="catalytic activity">
    <reaction evidence="1 5">
        <text>2-(N(omega)-L-arginino)succinate = fumarate + L-arginine</text>
        <dbReference type="Rhea" id="RHEA:24020"/>
        <dbReference type="ChEBI" id="CHEBI:29806"/>
        <dbReference type="ChEBI" id="CHEBI:32682"/>
        <dbReference type="ChEBI" id="CHEBI:57472"/>
        <dbReference type="EC" id="4.3.2.1"/>
    </reaction>
</comment>
<evidence type="ECO:0000259" key="6">
    <source>
        <dbReference type="Pfam" id="PF00206"/>
    </source>
</evidence>
<evidence type="ECO:0000256" key="4">
    <source>
        <dbReference type="ARBA" id="ARBA00022571"/>
    </source>
</evidence>
<evidence type="ECO:0000256" key="3">
    <source>
        <dbReference type="ARBA" id="ARBA00012338"/>
    </source>
</evidence>
<dbReference type="eggNOG" id="COG0165">
    <property type="taxonomic scope" value="Bacteria"/>
</dbReference>
<dbReference type="HAMAP" id="MF_00006">
    <property type="entry name" value="Arg_succ_lyase"/>
    <property type="match status" value="1"/>
</dbReference>
<keyword evidence="5" id="KW-0028">Amino-acid biosynthesis</keyword>
<comment type="similarity">
    <text evidence="5">Belongs to the lyase 1 family. Argininosuccinate lyase subfamily.</text>
</comment>
<evidence type="ECO:0000256" key="2">
    <source>
        <dbReference type="ARBA" id="ARBA00004941"/>
    </source>
</evidence>
<keyword evidence="5 7" id="KW-0456">Lyase</keyword>
<evidence type="ECO:0000256" key="5">
    <source>
        <dbReference type="HAMAP-Rule" id="MF_00006"/>
    </source>
</evidence>
<accession>A0A098LAH4</accession>
<dbReference type="NCBIfam" id="TIGR00838">
    <property type="entry name" value="argH"/>
    <property type="match status" value="1"/>
</dbReference>
<dbReference type="GO" id="GO:0042450">
    <property type="term" value="P:L-arginine biosynthetic process via ornithine"/>
    <property type="evidence" value="ECO:0007669"/>
    <property type="project" value="UniProtKB-UniRule"/>
</dbReference>